<dbReference type="EMBL" id="MU277198">
    <property type="protein sequence ID" value="KAI0064597.1"/>
    <property type="molecule type" value="Genomic_DNA"/>
</dbReference>
<dbReference type="Proteomes" id="UP000814140">
    <property type="component" value="Unassembled WGS sequence"/>
</dbReference>
<reference evidence="1" key="2">
    <citation type="journal article" date="2022" name="New Phytol.">
        <title>Evolutionary transition to the ectomycorrhizal habit in the genomes of a hyperdiverse lineage of mushroom-forming fungi.</title>
        <authorList>
            <person name="Looney B."/>
            <person name="Miyauchi S."/>
            <person name="Morin E."/>
            <person name="Drula E."/>
            <person name="Courty P.E."/>
            <person name="Kohler A."/>
            <person name="Kuo A."/>
            <person name="LaButti K."/>
            <person name="Pangilinan J."/>
            <person name="Lipzen A."/>
            <person name="Riley R."/>
            <person name="Andreopoulos W."/>
            <person name="He G."/>
            <person name="Johnson J."/>
            <person name="Nolan M."/>
            <person name="Tritt A."/>
            <person name="Barry K.W."/>
            <person name="Grigoriev I.V."/>
            <person name="Nagy L.G."/>
            <person name="Hibbett D."/>
            <person name="Henrissat B."/>
            <person name="Matheny P.B."/>
            <person name="Labbe J."/>
            <person name="Martin F.M."/>
        </authorList>
    </citation>
    <scope>NUCLEOTIDE SEQUENCE</scope>
    <source>
        <strain evidence="1">HHB10654</strain>
    </source>
</reference>
<comment type="caution">
    <text evidence="1">The sequence shown here is derived from an EMBL/GenBank/DDBJ whole genome shotgun (WGS) entry which is preliminary data.</text>
</comment>
<keyword evidence="2" id="KW-1185">Reference proteome</keyword>
<sequence>MAQRRCVLYILARTPQPHPHHVPTRSGRDTHRAAARRRQRGRRVDRLRPRAPRARPAGGRARRGQARARRAAAVCADATLRRVPTRCVEPRAPRVRILYPARDARAGVVVAICIHGAAERRRARARGERRRARVHIPLFGSLFVASTVR</sequence>
<evidence type="ECO:0000313" key="2">
    <source>
        <dbReference type="Proteomes" id="UP000814140"/>
    </source>
</evidence>
<accession>A0ACB8T7Y1</accession>
<name>A0ACB8T7Y1_9AGAM</name>
<reference evidence="1" key="1">
    <citation type="submission" date="2021-03" db="EMBL/GenBank/DDBJ databases">
        <authorList>
            <consortium name="DOE Joint Genome Institute"/>
            <person name="Ahrendt S."/>
            <person name="Looney B.P."/>
            <person name="Miyauchi S."/>
            <person name="Morin E."/>
            <person name="Drula E."/>
            <person name="Courty P.E."/>
            <person name="Chicoki N."/>
            <person name="Fauchery L."/>
            <person name="Kohler A."/>
            <person name="Kuo A."/>
            <person name="Labutti K."/>
            <person name="Pangilinan J."/>
            <person name="Lipzen A."/>
            <person name="Riley R."/>
            <person name="Andreopoulos W."/>
            <person name="He G."/>
            <person name="Johnson J."/>
            <person name="Barry K.W."/>
            <person name="Grigoriev I.V."/>
            <person name="Nagy L."/>
            <person name="Hibbett D."/>
            <person name="Henrissat B."/>
            <person name="Matheny P.B."/>
            <person name="Labbe J."/>
            <person name="Martin F."/>
        </authorList>
    </citation>
    <scope>NUCLEOTIDE SEQUENCE</scope>
    <source>
        <strain evidence="1">HHB10654</strain>
    </source>
</reference>
<gene>
    <name evidence="1" type="ORF">BV25DRAFT_268089</name>
</gene>
<evidence type="ECO:0000313" key="1">
    <source>
        <dbReference type="EMBL" id="KAI0064597.1"/>
    </source>
</evidence>
<proteinExistence type="predicted"/>
<protein>
    <submittedName>
        <fullName evidence="1">Uncharacterized protein</fullName>
    </submittedName>
</protein>
<organism evidence="1 2">
    <name type="scientific">Artomyces pyxidatus</name>
    <dbReference type="NCBI Taxonomy" id="48021"/>
    <lineage>
        <taxon>Eukaryota</taxon>
        <taxon>Fungi</taxon>
        <taxon>Dikarya</taxon>
        <taxon>Basidiomycota</taxon>
        <taxon>Agaricomycotina</taxon>
        <taxon>Agaricomycetes</taxon>
        <taxon>Russulales</taxon>
        <taxon>Auriscalpiaceae</taxon>
        <taxon>Artomyces</taxon>
    </lineage>
</organism>